<protein>
    <recommendedName>
        <fullName evidence="3">DNA-binding protein</fullName>
    </recommendedName>
</protein>
<proteinExistence type="predicted"/>
<sequence length="120" mass="13252">MIRMTWWSALALEFSREAVSVEKAIHTALADVKNVTPSARLIEVSPDLVGLTDIADLVGVSRQAMRKLMLTHPETFPLPVHEGSASIWHLAEDHAWAVWNRASSFLMVKHAINASAMPTP</sequence>
<reference evidence="1" key="2">
    <citation type="submission" date="2020-09" db="EMBL/GenBank/DDBJ databases">
        <authorList>
            <person name="Sun Q."/>
            <person name="Zhou Y."/>
        </authorList>
    </citation>
    <scope>NUCLEOTIDE SEQUENCE</scope>
    <source>
        <strain evidence="1">CGMCC 1.15425</strain>
    </source>
</reference>
<evidence type="ECO:0000313" key="1">
    <source>
        <dbReference type="EMBL" id="GGG55460.1"/>
    </source>
</evidence>
<dbReference type="EMBL" id="BMIY01000004">
    <property type="protein sequence ID" value="GGG55460.1"/>
    <property type="molecule type" value="Genomic_DNA"/>
</dbReference>
<gene>
    <name evidence="1" type="ORF">GCM10011403_10680</name>
</gene>
<dbReference type="AlphaFoldDB" id="A0A917GRR8"/>
<evidence type="ECO:0008006" key="3">
    <source>
        <dbReference type="Google" id="ProtNLM"/>
    </source>
</evidence>
<name>A0A917GRR8_9GAMM</name>
<comment type="caution">
    <text evidence="1">The sequence shown here is derived from an EMBL/GenBank/DDBJ whole genome shotgun (WGS) entry which is preliminary data.</text>
</comment>
<accession>A0A917GRR8</accession>
<keyword evidence="2" id="KW-1185">Reference proteome</keyword>
<dbReference type="Proteomes" id="UP000627715">
    <property type="component" value="Unassembled WGS sequence"/>
</dbReference>
<organism evidence="1 2">
    <name type="scientific">Pseudohongiella nitratireducens</name>
    <dbReference type="NCBI Taxonomy" id="1768907"/>
    <lineage>
        <taxon>Bacteria</taxon>
        <taxon>Pseudomonadati</taxon>
        <taxon>Pseudomonadota</taxon>
        <taxon>Gammaproteobacteria</taxon>
        <taxon>Pseudomonadales</taxon>
        <taxon>Pseudohongiellaceae</taxon>
        <taxon>Pseudohongiella</taxon>
    </lineage>
</organism>
<evidence type="ECO:0000313" key="2">
    <source>
        <dbReference type="Proteomes" id="UP000627715"/>
    </source>
</evidence>
<reference evidence="1" key="1">
    <citation type="journal article" date="2014" name="Int. J. Syst. Evol. Microbiol.">
        <title>Complete genome sequence of Corynebacterium casei LMG S-19264T (=DSM 44701T), isolated from a smear-ripened cheese.</title>
        <authorList>
            <consortium name="US DOE Joint Genome Institute (JGI-PGF)"/>
            <person name="Walter F."/>
            <person name="Albersmeier A."/>
            <person name="Kalinowski J."/>
            <person name="Ruckert C."/>
        </authorList>
    </citation>
    <scope>NUCLEOTIDE SEQUENCE</scope>
    <source>
        <strain evidence="1">CGMCC 1.15425</strain>
    </source>
</reference>